<evidence type="ECO:0000313" key="1">
    <source>
        <dbReference type="EMBL" id="TFK83783.1"/>
    </source>
</evidence>
<dbReference type="AlphaFoldDB" id="A0A5C3PD45"/>
<organism evidence="1 2">
    <name type="scientific">Polyporus arcularius HHB13444</name>
    <dbReference type="NCBI Taxonomy" id="1314778"/>
    <lineage>
        <taxon>Eukaryota</taxon>
        <taxon>Fungi</taxon>
        <taxon>Dikarya</taxon>
        <taxon>Basidiomycota</taxon>
        <taxon>Agaricomycotina</taxon>
        <taxon>Agaricomycetes</taxon>
        <taxon>Polyporales</taxon>
        <taxon>Polyporaceae</taxon>
        <taxon>Polyporus</taxon>
    </lineage>
</organism>
<sequence length="202" mass="22073">MIELVAVANLQKNALAQASGPGTTGSTAGLKLARLMTVLQAAKQPVSLRLGPRRTWRCRDHLGPLPVPVSRSSVVTGCGAHCQLKRMGRAGSREVRRYRTAPTSGHAFSNFSNPANEHVAGKASSRLRSTGMMRLWTRVQFRAFRTSGEGFWGVRRAQRARERTLAFSGLQLAYHNQAGEVESDLTCARGEEGRSQIARCDK</sequence>
<dbReference type="EMBL" id="ML211366">
    <property type="protein sequence ID" value="TFK83783.1"/>
    <property type="molecule type" value="Genomic_DNA"/>
</dbReference>
<name>A0A5C3PD45_9APHY</name>
<gene>
    <name evidence="1" type="ORF">K466DRAFT_249869</name>
</gene>
<keyword evidence="2" id="KW-1185">Reference proteome</keyword>
<protein>
    <submittedName>
        <fullName evidence="1">Uncharacterized protein</fullName>
    </submittedName>
</protein>
<dbReference type="Proteomes" id="UP000308197">
    <property type="component" value="Unassembled WGS sequence"/>
</dbReference>
<proteinExistence type="predicted"/>
<accession>A0A5C3PD45</accession>
<dbReference type="InParanoid" id="A0A5C3PD45"/>
<reference evidence="1 2" key="1">
    <citation type="journal article" date="2019" name="Nat. Ecol. Evol.">
        <title>Megaphylogeny resolves global patterns of mushroom evolution.</title>
        <authorList>
            <person name="Varga T."/>
            <person name="Krizsan K."/>
            <person name="Foldi C."/>
            <person name="Dima B."/>
            <person name="Sanchez-Garcia M."/>
            <person name="Sanchez-Ramirez S."/>
            <person name="Szollosi G.J."/>
            <person name="Szarkandi J.G."/>
            <person name="Papp V."/>
            <person name="Albert L."/>
            <person name="Andreopoulos W."/>
            <person name="Angelini C."/>
            <person name="Antonin V."/>
            <person name="Barry K.W."/>
            <person name="Bougher N.L."/>
            <person name="Buchanan P."/>
            <person name="Buyck B."/>
            <person name="Bense V."/>
            <person name="Catcheside P."/>
            <person name="Chovatia M."/>
            <person name="Cooper J."/>
            <person name="Damon W."/>
            <person name="Desjardin D."/>
            <person name="Finy P."/>
            <person name="Geml J."/>
            <person name="Haridas S."/>
            <person name="Hughes K."/>
            <person name="Justo A."/>
            <person name="Karasinski D."/>
            <person name="Kautmanova I."/>
            <person name="Kiss B."/>
            <person name="Kocsube S."/>
            <person name="Kotiranta H."/>
            <person name="LaButti K.M."/>
            <person name="Lechner B.E."/>
            <person name="Liimatainen K."/>
            <person name="Lipzen A."/>
            <person name="Lukacs Z."/>
            <person name="Mihaltcheva S."/>
            <person name="Morgado L.N."/>
            <person name="Niskanen T."/>
            <person name="Noordeloos M.E."/>
            <person name="Ohm R.A."/>
            <person name="Ortiz-Santana B."/>
            <person name="Ovrebo C."/>
            <person name="Racz N."/>
            <person name="Riley R."/>
            <person name="Savchenko A."/>
            <person name="Shiryaev A."/>
            <person name="Soop K."/>
            <person name="Spirin V."/>
            <person name="Szebenyi C."/>
            <person name="Tomsovsky M."/>
            <person name="Tulloss R.E."/>
            <person name="Uehling J."/>
            <person name="Grigoriev I.V."/>
            <person name="Vagvolgyi C."/>
            <person name="Papp T."/>
            <person name="Martin F.M."/>
            <person name="Miettinen O."/>
            <person name="Hibbett D.S."/>
            <person name="Nagy L.G."/>
        </authorList>
    </citation>
    <scope>NUCLEOTIDE SEQUENCE [LARGE SCALE GENOMIC DNA]</scope>
    <source>
        <strain evidence="1 2">HHB13444</strain>
    </source>
</reference>
<evidence type="ECO:0000313" key="2">
    <source>
        <dbReference type="Proteomes" id="UP000308197"/>
    </source>
</evidence>